<proteinExistence type="predicted"/>
<reference evidence="1 2" key="1">
    <citation type="journal article" date="2021" name="Sci. Rep.">
        <title>The distribution of antibiotic resistance genes in chicken gut microbiota commensals.</title>
        <authorList>
            <person name="Juricova H."/>
            <person name="Matiasovicova J."/>
            <person name="Kubasova T."/>
            <person name="Cejkova D."/>
            <person name="Rychlik I."/>
        </authorList>
    </citation>
    <scope>NUCLEOTIDE SEQUENCE [LARGE SCALE GENOMIC DNA]</scope>
    <source>
        <strain evidence="1 2">An411</strain>
    </source>
</reference>
<accession>A0ABS2FRJ2</accession>
<sequence>MVPYRIEGIDTPIYAKRYVIQGPYFAESSVEIIAECSKNEKATGNNDCYFLDLFLSVDDYGTREPIVGLYFGSHNMNQEEIDTEVRAYILSQLDDTFHLLVRKYLLKEQLIEDWLNEHGDEMG</sequence>
<dbReference type="EMBL" id="JACSNX010000001">
    <property type="protein sequence ID" value="MBM6850093.1"/>
    <property type="molecule type" value="Genomic_DNA"/>
</dbReference>
<protein>
    <submittedName>
        <fullName evidence="1">Uncharacterized protein</fullName>
    </submittedName>
</protein>
<comment type="caution">
    <text evidence="1">The sequence shown here is derived from an EMBL/GenBank/DDBJ whole genome shotgun (WGS) entry which is preliminary data.</text>
</comment>
<evidence type="ECO:0000313" key="2">
    <source>
        <dbReference type="Proteomes" id="UP000719500"/>
    </source>
</evidence>
<keyword evidence="2" id="KW-1185">Reference proteome</keyword>
<gene>
    <name evidence="1" type="ORF">H9X91_01405</name>
</gene>
<evidence type="ECO:0000313" key="1">
    <source>
        <dbReference type="EMBL" id="MBM6850093.1"/>
    </source>
</evidence>
<organism evidence="1 2">
    <name type="scientific">Oscillibacter valericigenes</name>
    <dbReference type="NCBI Taxonomy" id="351091"/>
    <lineage>
        <taxon>Bacteria</taxon>
        <taxon>Bacillati</taxon>
        <taxon>Bacillota</taxon>
        <taxon>Clostridia</taxon>
        <taxon>Eubacteriales</taxon>
        <taxon>Oscillospiraceae</taxon>
        <taxon>Oscillibacter</taxon>
    </lineage>
</organism>
<name>A0ABS2FRJ2_9FIRM</name>
<dbReference type="RefSeq" id="WP_204801768.1">
    <property type="nucleotide sequence ID" value="NZ_JACSNX010000001.1"/>
</dbReference>
<dbReference type="Proteomes" id="UP000719500">
    <property type="component" value="Unassembled WGS sequence"/>
</dbReference>